<gene>
    <name evidence="2" type="ORF">Tci_032116</name>
</gene>
<evidence type="ECO:0000256" key="1">
    <source>
        <dbReference type="SAM" id="MobiDB-lite"/>
    </source>
</evidence>
<proteinExistence type="predicted"/>
<dbReference type="Gene3D" id="3.30.70.270">
    <property type="match status" value="1"/>
</dbReference>
<name>A0A6L2LER6_TANCI</name>
<keyword evidence="2" id="KW-0548">Nucleotidyltransferase</keyword>
<dbReference type="InterPro" id="IPR043502">
    <property type="entry name" value="DNA/RNA_pol_sf"/>
</dbReference>
<dbReference type="GO" id="GO:0003964">
    <property type="term" value="F:RNA-directed DNA polymerase activity"/>
    <property type="evidence" value="ECO:0007669"/>
    <property type="project" value="UniProtKB-KW"/>
</dbReference>
<dbReference type="PANTHER" id="PTHR33240:SF15">
    <property type="entry name" value="GAG-PRO-LIKE PROTEIN"/>
    <property type="match status" value="1"/>
</dbReference>
<feature type="region of interest" description="Disordered" evidence="1">
    <location>
        <begin position="316"/>
        <end position="341"/>
    </location>
</feature>
<evidence type="ECO:0000313" key="2">
    <source>
        <dbReference type="EMBL" id="GEU60138.1"/>
    </source>
</evidence>
<keyword evidence="2" id="KW-0695">RNA-directed DNA polymerase</keyword>
<comment type="caution">
    <text evidence="2">The sequence shown here is derived from an EMBL/GenBank/DDBJ whole genome shotgun (WGS) entry which is preliminary data.</text>
</comment>
<dbReference type="SUPFAM" id="SSF56672">
    <property type="entry name" value="DNA/RNA polymerases"/>
    <property type="match status" value="1"/>
</dbReference>
<dbReference type="PANTHER" id="PTHR33240">
    <property type="entry name" value="OS08G0508500 PROTEIN"/>
    <property type="match status" value="1"/>
</dbReference>
<feature type="non-terminal residue" evidence="2">
    <location>
        <position position="1"/>
    </location>
</feature>
<accession>A0A6L2LER6</accession>
<keyword evidence="2" id="KW-0808">Transferase</keyword>
<sequence length="408" mass="46586">EASKDDDGVLDKLSLKLSDSGSINTPSFTAIQVLRLSPSAKVQAIILDGRYGRDIRPRDTPPLMKEHIKGHVSALKSLIKSHNQKNKGDPIRLDFETKDAEAHDHNIIKGKEVIDEDLKNPFKEARRTPLTRESHRKISFPSNEKDIWPRPRESRRYDYQNRHMERDTYHANRLRDDRAPYPPLMEEYNRRAIPDNKQKVREMTKAWMNVPITFSVIPTRDISEEPLIVEAEIKVGLRETQTDLVGFAGEISKPLGKIELEVYFNNGGLHKRVAMKFIMVWAPSPYNIILGRPGLKTLRAIPSTIHAMMKFPTLNERSGGHERSISQPIVPRSAGDHRSRTIQSRDEEMLLVDISETFDNLKKINMKLNPKKCSFGVEDGKFLGYMVTSEGIRANPRKTKALADLQSL</sequence>
<protein>
    <submittedName>
        <fullName evidence="2">Reverse transcriptase domain-containing protein</fullName>
    </submittedName>
</protein>
<organism evidence="2">
    <name type="scientific">Tanacetum cinerariifolium</name>
    <name type="common">Dalmatian daisy</name>
    <name type="synonym">Chrysanthemum cinerariifolium</name>
    <dbReference type="NCBI Taxonomy" id="118510"/>
    <lineage>
        <taxon>Eukaryota</taxon>
        <taxon>Viridiplantae</taxon>
        <taxon>Streptophyta</taxon>
        <taxon>Embryophyta</taxon>
        <taxon>Tracheophyta</taxon>
        <taxon>Spermatophyta</taxon>
        <taxon>Magnoliopsida</taxon>
        <taxon>eudicotyledons</taxon>
        <taxon>Gunneridae</taxon>
        <taxon>Pentapetalae</taxon>
        <taxon>asterids</taxon>
        <taxon>campanulids</taxon>
        <taxon>Asterales</taxon>
        <taxon>Asteraceae</taxon>
        <taxon>Asteroideae</taxon>
        <taxon>Anthemideae</taxon>
        <taxon>Anthemidinae</taxon>
        <taxon>Tanacetum</taxon>
    </lineage>
</organism>
<dbReference type="EMBL" id="BKCJ010004288">
    <property type="protein sequence ID" value="GEU60138.1"/>
    <property type="molecule type" value="Genomic_DNA"/>
</dbReference>
<dbReference type="AlphaFoldDB" id="A0A6L2LER6"/>
<reference evidence="2" key="1">
    <citation type="journal article" date="2019" name="Sci. Rep.">
        <title>Draft genome of Tanacetum cinerariifolium, the natural source of mosquito coil.</title>
        <authorList>
            <person name="Yamashiro T."/>
            <person name="Shiraishi A."/>
            <person name="Satake H."/>
            <person name="Nakayama K."/>
        </authorList>
    </citation>
    <scope>NUCLEOTIDE SEQUENCE</scope>
</reference>
<dbReference type="InterPro" id="IPR043128">
    <property type="entry name" value="Rev_trsase/Diguanyl_cyclase"/>
</dbReference>